<name>A0ABN2ESD7_9ACTN</name>
<dbReference type="SMART" id="SM01012">
    <property type="entry name" value="ANTAR"/>
    <property type="match status" value="1"/>
</dbReference>
<evidence type="ECO:0000256" key="1">
    <source>
        <dbReference type="ARBA" id="ARBA00023015"/>
    </source>
</evidence>
<dbReference type="SUPFAM" id="SSF55781">
    <property type="entry name" value="GAF domain-like"/>
    <property type="match status" value="1"/>
</dbReference>
<evidence type="ECO:0000313" key="5">
    <source>
        <dbReference type="Proteomes" id="UP001500393"/>
    </source>
</evidence>
<feature type="domain" description="ANTAR" evidence="3">
    <location>
        <begin position="156"/>
        <end position="217"/>
    </location>
</feature>
<dbReference type="Pfam" id="PF03861">
    <property type="entry name" value="ANTAR"/>
    <property type="match status" value="1"/>
</dbReference>
<protein>
    <submittedName>
        <fullName evidence="4">GAF domain-containing protein</fullName>
    </submittedName>
</protein>
<dbReference type="Gene3D" id="1.10.10.10">
    <property type="entry name" value="Winged helix-like DNA-binding domain superfamily/Winged helix DNA-binding domain"/>
    <property type="match status" value="1"/>
</dbReference>
<proteinExistence type="predicted"/>
<organism evidence="4 5">
    <name type="scientific">Kribbella sancticallisti</name>
    <dbReference type="NCBI Taxonomy" id="460087"/>
    <lineage>
        <taxon>Bacteria</taxon>
        <taxon>Bacillati</taxon>
        <taxon>Actinomycetota</taxon>
        <taxon>Actinomycetes</taxon>
        <taxon>Propionibacteriales</taxon>
        <taxon>Kribbellaceae</taxon>
        <taxon>Kribbella</taxon>
    </lineage>
</organism>
<dbReference type="InterPro" id="IPR029016">
    <property type="entry name" value="GAF-like_dom_sf"/>
</dbReference>
<dbReference type="Gene3D" id="3.30.450.40">
    <property type="match status" value="1"/>
</dbReference>
<sequence length="227" mass="23832">MTDRATLLTRLARLLATDAAPTDLASRLCTAGRLILGADGAAVTAAKTTADRMTCCTTDAVIARLEDLQDVTGEGPCLDAFRYGTYFTLTVDETPDTRWPEFTRAAVDAVGRVTIFSFPMRPGGRTLGVVSAYLVGEGQLPEPTGAAQLVADVVGAALLRDPALSTAGALGSRDEVSLASGMVVAQLHVPPDDALAILRAHAYATNTTLAATARRVLNRELDFREGL</sequence>
<dbReference type="Proteomes" id="UP001500393">
    <property type="component" value="Unassembled WGS sequence"/>
</dbReference>
<evidence type="ECO:0000259" key="3">
    <source>
        <dbReference type="PROSITE" id="PS50921"/>
    </source>
</evidence>
<evidence type="ECO:0000256" key="2">
    <source>
        <dbReference type="ARBA" id="ARBA00023163"/>
    </source>
</evidence>
<keyword evidence="1" id="KW-0805">Transcription regulation</keyword>
<dbReference type="InterPro" id="IPR005561">
    <property type="entry name" value="ANTAR"/>
</dbReference>
<keyword evidence="2" id="KW-0804">Transcription</keyword>
<dbReference type="PROSITE" id="PS50921">
    <property type="entry name" value="ANTAR"/>
    <property type="match status" value="1"/>
</dbReference>
<dbReference type="InterPro" id="IPR036388">
    <property type="entry name" value="WH-like_DNA-bd_sf"/>
</dbReference>
<dbReference type="EMBL" id="BAAAOS010000064">
    <property type="protein sequence ID" value="GAA1615868.1"/>
    <property type="molecule type" value="Genomic_DNA"/>
</dbReference>
<evidence type="ECO:0000313" key="4">
    <source>
        <dbReference type="EMBL" id="GAA1615868.1"/>
    </source>
</evidence>
<accession>A0ABN2ESD7</accession>
<gene>
    <name evidence="4" type="ORF">GCM10009789_82420</name>
</gene>
<keyword evidence="5" id="KW-1185">Reference proteome</keyword>
<comment type="caution">
    <text evidence="4">The sequence shown here is derived from an EMBL/GenBank/DDBJ whole genome shotgun (WGS) entry which is preliminary data.</text>
</comment>
<reference evidence="4 5" key="1">
    <citation type="journal article" date="2019" name="Int. J. Syst. Evol. Microbiol.">
        <title>The Global Catalogue of Microorganisms (GCM) 10K type strain sequencing project: providing services to taxonomists for standard genome sequencing and annotation.</title>
        <authorList>
            <consortium name="The Broad Institute Genomics Platform"/>
            <consortium name="The Broad Institute Genome Sequencing Center for Infectious Disease"/>
            <person name="Wu L."/>
            <person name="Ma J."/>
        </authorList>
    </citation>
    <scope>NUCLEOTIDE SEQUENCE [LARGE SCALE GENOMIC DNA]</scope>
    <source>
        <strain evidence="4 5">JCM 14969</strain>
    </source>
</reference>